<dbReference type="OrthoDB" id="25391at2759"/>
<dbReference type="PANTHER" id="PTHR23326">
    <property type="entry name" value="CCR4 NOT-RELATED"/>
    <property type="match status" value="1"/>
</dbReference>
<feature type="region of interest" description="Disordered" evidence="4">
    <location>
        <begin position="467"/>
        <end position="512"/>
    </location>
</feature>
<feature type="compositionally biased region" description="Basic and acidic residues" evidence="4">
    <location>
        <begin position="130"/>
        <end position="149"/>
    </location>
</feature>
<feature type="compositionally biased region" description="Polar residues" evidence="4">
    <location>
        <begin position="172"/>
        <end position="196"/>
    </location>
</feature>
<dbReference type="Pfam" id="PF04153">
    <property type="entry name" value="NOT2_3_5_C"/>
    <property type="match status" value="1"/>
</dbReference>
<evidence type="ECO:0000256" key="4">
    <source>
        <dbReference type="SAM" id="MobiDB-lite"/>
    </source>
</evidence>
<feature type="region of interest" description="Disordered" evidence="4">
    <location>
        <begin position="1"/>
        <end position="29"/>
    </location>
</feature>
<evidence type="ECO:0000313" key="7">
    <source>
        <dbReference type="Proteomes" id="UP000664203"/>
    </source>
</evidence>
<reference evidence="6" key="1">
    <citation type="submission" date="2021-03" db="EMBL/GenBank/DDBJ databases">
        <authorList>
            <person name="Tagirdzhanova G."/>
        </authorList>
    </citation>
    <scope>NUCLEOTIDE SEQUENCE</scope>
</reference>
<comment type="similarity">
    <text evidence="1">Belongs to the CNOT2/3/5 family.</text>
</comment>
<feature type="compositionally biased region" description="Low complexity" evidence="4">
    <location>
        <begin position="393"/>
        <end position="406"/>
    </location>
</feature>
<accession>A0A8H3F4Y2</accession>
<feature type="compositionally biased region" description="Polar residues" evidence="4">
    <location>
        <begin position="243"/>
        <end position="275"/>
    </location>
</feature>
<evidence type="ECO:0000256" key="1">
    <source>
        <dbReference type="ARBA" id="ARBA00007682"/>
    </source>
</evidence>
<gene>
    <name evidence="6" type="ORF">ALECFALPRED_011052</name>
</gene>
<protein>
    <recommendedName>
        <fullName evidence="5">NOT2/NOT3/NOT5 C-terminal domain-containing protein</fullName>
    </recommendedName>
</protein>
<comment type="caution">
    <text evidence="6">The sequence shown here is derived from an EMBL/GenBank/DDBJ whole genome shotgun (WGS) entry which is preliminary data.</text>
</comment>
<dbReference type="GO" id="GO:0006355">
    <property type="term" value="P:regulation of DNA-templated transcription"/>
    <property type="evidence" value="ECO:0007669"/>
    <property type="project" value="InterPro"/>
</dbReference>
<name>A0A8H3F4Y2_9LECA</name>
<proteinExistence type="inferred from homology"/>
<feature type="compositionally biased region" description="Low complexity" evidence="4">
    <location>
        <begin position="470"/>
        <end position="486"/>
    </location>
</feature>
<feature type="region of interest" description="Disordered" evidence="4">
    <location>
        <begin position="386"/>
        <end position="449"/>
    </location>
</feature>
<feature type="domain" description="NOT2/NOT3/NOT5 C-terminal" evidence="5">
    <location>
        <begin position="559"/>
        <end position="673"/>
    </location>
</feature>
<feature type="compositionally biased region" description="Polar residues" evidence="4">
    <location>
        <begin position="212"/>
        <end position="225"/>
    </location>
</feature>
<organism evidence="6 7">
    <name type="scientific">Alectoria fallacina</name>
    <dbReference type="NCBI Taxonomy" id="1903189"/>
    <lineage>
        <taxon>Eukaryota</taxon>
        <taxon>Fungi</taxon>
        <taxon>Dikarya</taxon>
        <taxon>Ascomycota</taxon>
        <taxon>Pezizomycotina</taxon>
        <taxon>Lecanoromycetes</taxon>
        <taxon>OSLEUM clade</taxon>
        <taxon>Lecanoromycetidae</taxon>
        <taxon>Lecanorales</taxon>
        <taxon>Lecanorineae</taxon>
        <taxon>Parmeliaceae</taxon>
        <taxon>Alectoria</taxon>
    </lineage>
</organism>
<dbReference type="Proteomes" id="UP000664203">
    <property type="component" value="Unassembled WGS sequence"/>
</dbReference>
<keyword evidence="2" id="KW-0805">Transcription regulation</keyword>
<dbReference type="AlphaFoldDB" id="A0A8H3F4Y2"/>
<dbReference type="InterPro" id="IPR007282">
    <property type="entry name" value="NOT2/3/5_C"/>
</dbReference>
<dbReference type="GO" id="GO:0000289">
    <property type="term" value="P:nuclear-transcribed mRNA poly(A) tail shortening"/>
    <property type="evidence" value="ECO:0007669"/>
    <property type="project" value="UniProtKB-ARBA"/>
</dbReference>
<dbReference type="Gene3D" id="2.30.30.1020">
    <property type="entry name" value="CCR4-NOT complex subunit 2/3/5, C-terminal domain"/>
    <property type="match status" value="1"/>
</dbReference>
<feature type="compositionally biased region" description="Basic residues" evidence="4">
    <location>
        <begin position="14"/>
        <end position="29"/>
    </location>
</feature>
<feature type="compositionally biased region" description="Polar residues" evidence="4">
    <location>
        <begin position="421"/>
        <end position="437"/>
    </location>
</feature>
<keyword evidence="3" id="KW-0804">Transcription</keyword>
<keyword evidence="7" id="KW-1185">Reference proteome</keyword>
<feature type="compositionally biased region" description="Low complexity" evidence="4">
    <location>
        <begin position="276"/>
        <end position="300"/>
    </location>
</feature>
<evidence type="ECO:0000313" key="6">
    <source>
        <dbReference type="EMBL" id="CAF9917129.1"/>
    </source>
</evidence>
<evidence type="ECO:0000256" key="3">
    <source>
        <dbReference type="ARBA" id="ARBA00023163"/>
    </source>
</evidence>
<dbReference type="GO" id="GO:0030015">
    <property type="term" value="C:CCR4-NOT core complex"/>
    <property type="evidence" value="ECO:0007669"/>
    <property type="project" value="InterPro"/>
</dbReference>
<feature type="region of interest" description="Disordered" evidence="4">
    <location>
        <begin position="80"/>
        <end position="368"/>
    </location>
</feature>
<evidence type="ECO:0000256" key="2">
    <source>
        <dbReference type="ARBA" id="ARBA00023015"/>
    </source>
</evidence>
<dbReference type="EMBL" id="CAJPDR010000097">
    <property type="protein sequence ID" value="CAF9917129.1"/>
    <property type="molecule type" value="Genomic_DNA"/>
</dbReference>
<evidence type="ECO:0000259" key="5">
    <source>
        <dbReference type="Pfam" id="PF04153"/>
    </source>
</evidence>
<dbReference type="InterPro" id="IPR038635">
    <property type="entry name" value="CCR4-NOT_su2/3/5_C_sf"/>
</dbReference>
<dbReference type="InterPro" id="IPR040168">
    <property type="entry name" value="Not2/3/5"/>
</dbReference>
<sequence>MPGYPVGEEDPSPKKKTGSARTSKKSKRRNVIHYLDWSGEQEPVDSSPVKVREQQALVLEIGDEASPEFARDAMVAVPSSASLGSSPYLDYQTRDAPSENCTAAPGVVPLPDDQDEDACTPEPHPPMTSEDGRGNVEFQRAQEEQKADDWPSENMRPNAQSLRYGGYPAQPAPQNRNTPLVSGRLQNTSKLGNGTNWGFGAAVNGAPGLPNVQPSQTGAGASSFAQRVGGSQPAAPLDLSEFPSLSGTSQPQYQNTSQAIWANQRVAQQTPVQRPQQSHSISAQTQQQHQPSQPGQDQSQRGNDEMYSASSNLQNSLDDHRYGGQSGIGQMPASRQPQPTTVDDFPPLGRNGTDESDSDRRNIIQNAGFGGFSNANTFSLPQDQIQTRHGLPSASSSQANNTRSSSVVERLTSPNGIGFGASSTGRSPIESNRQGQAGMQDHDRNNISTTQSNARNEHTMNALLNSFNDSQLPPQQQTSQPQQPLQGRQDYGARTGDSSRSNHTPDRIPSSQMSAIDEFGLPGFLNTISNDNPDVSYLARGQDLTTLGLNLNSAEPLYPTFAGPFADPGSRPMQPDFRLPECYTVDNIHRVREKIPHFSDETLFWIFYTQPRDIIQEHAASELTNRNWRFHTDLKMWLTKDITLPEPIQMSLEKEQGSYVFFNQMAWEKVRVRNRSAFRV</sequence>